<gene>
    <name evidence="4" type="ORF">A2838_03430</name>
</gene>
<dbReference type="SUPFAM" id="SSF52374">
    <property type="entry name" value="Nucleotidylyl transferase"/>
    <property type="match status" value="1"/>
</dbReference>
<dbReference type="Proteomes" id="UP000178107">
    <property type="component" value="Unassembled WGS sequence"/>
</dbReference>
<evidence type="ECO:0000313" key="5">
    <source>
        <dbReference type="Proteomes" id="UP000178107"/>
    </source>
</evidence>
<accession>A0A1G2T0S0</accession>
<dbReference type="PANTHER" id="PTHR43793:SF1">
    <property type="entry name" value="FAD SYNTHASE"/>
    <property type="match status" value="1"/>
</dbReference>
<keyword evidence="1" id="KW-0808">Transferase</keyword>
<evidence type="ECO:0000313" key="4">
    <source>
        <dbReference type="EMBL" id="OHA90824.1"/>
    </source>
</evidence>
<evidence type="ECO:0000256" key="2">
    <source>
        <dbReference type="ARBA" id="ARBA00022695"/>
    </source>
</evidence>
<dbReference type="AlphaFoldDB" id="A0A1G2T0S0"/>
<dbReference type="GO" id="GO:0016779">
    <property type="term" value="F:nucleotidyltransferase activity"/>
    <property type="evidence" value="ECO:0007669"/>
    <property type="project" value="UniProtKB-KW"/>
</dbReference>
<reference evidence="4 5" key="1">
    <citation type="journal article" date="2016" name="Nat. Commun.">
        <title>Thousands of microbial genomes shed light on interconnected biogeochemical processes in an aquifer system.</title>
        <authorList>
            <person name="Anantharaman K."/>
            <person name="Brown C.T."/>
            <person name="Hug L.A."/>
            <person name="Sharon I."/>
            <person name="Castelle C.J."/>
            <person name="Probst A.J."/>
            <person name="Thomas B.C."/>
            <person name="Singh A."/>
            <person name="Wilkins M.J."/>
            <person name="Karaoz U."/>
            <person name="Brodie E.L."/>
            <person name="Williams K.H."/>
            <person name="Hubbard S.S."/>
            <person name="Banfield J.F."/>
        </authorList>
    </citation>
    <scope>NUCLEOTIDE SEQUENCE [LARGE SCALE GENOMIC DNA]</scope>
</reference>
<feature type="domain" description="Cytidyltransferase-like" evidence="3">
    <location>
        <begin position="27"/>
        <end position="136"/>
    </location>
</feature>
<evidence type="ECO:0000259" key="3">
    <source>
        <dbReference type="Pfam" id="PF01467"/>
    </source>
</evidence>
<comment type="caution">
    <text evidence="4">The sequence shown here is derived from an EMBL/GenBank/DDBJ whole genome shotgun (WGS) entry which is preliminary data.</text>
</comment>
<proteinExistence type="predicted"/>
<dbReference type="Pfam" id="PF01467">
    <property type="entry name" value="CTP_transf_like"/>
    <property type="match status" value="1"/>
</dbReference>
<dbReference type="EMBL" id="MHVH01000001">
    <property type="protein sequence ID" value="OHA90824.1"/>
    <property type="molecule type" value="Genomic_DNA"/>
</dbReference>
<name>A0A1G2T0S0_9BACT</name>
<dbReference type="NCBIfam" id="TIGR00125">
    <property type="entry name" value="cyt_tran_rel"/>
    <property type="match status" value="1"/>
</dbReference>
<organism evidence="4 5">
    <name type="scientific">Candidatus Zambryskibacteria bacterium RIFCSPHIGHO2_01_FULL_46_25</name>
    <dbReference type="NCBI Taxonomy" id="1802738"/>
    <lineage>
        <taxon>Bacteria</taxon>
        <taxon>Candidatus Zambryskiibacteriota</taxon>
    </lineage>
</organism>
<protein>
    <recommendedName>
        <fullName evidence="3">Cytidyltransferase-like domain-containing protein</fullName>
    </recommendedName>
</protein>
<dbReference type="Gene3D" id="3.40.50.620">
    <property type="entry name" value="HUPs"/>
    <property type="match status" value="1"/>
</dbReference>
<keyword evidence="2" id="KW-0548">Nucleotidyltransferase</keyword>
<dbReference type="InterPro" id="IPR004821">
    <property type="entry name" value="Cyt_trans-like"/>
</dbReference>
<dbReference type="InterPro" id="IPR050385">
    <property type="entry name" value="Archaeal_FAD_synthase"/>
</dbReference>
<sequence>MKISKDYKKVKKFVDYYRNLGRKIVLAQGTWDMVHVGHARYLENAKKYGDILIVGVDEDKKVRYRKGPDRPVVPEGERLEMLTHLRSVDLVVLKRLRDPKWALIKAVKPDILITIKETYSDGQREALKTHCKEVVVMPRQATTSTSAKIRLLQINIAEKIGQALTPKVLSAIEEVFSELKGGASKKKK</sequence>
<dbReference type="PANTHER" id="PTHR43793">
    <property type="entry name" value="FAD SYNTHASE"/>
    <property type="match status" value="1"/>
</dbReference>
<dbReference type="InterPro" id="IPR014729">
    <property type="entry name" value="Rossmann-like_a/b/a_fold"/>
</dbReference>
<evidence type="ECO:0000256" key="1">
    <source>
        <dbReference type="ARBA" id="ARBA00022679"/>
    </source>
</evidence>